<reference evidence="7" key="1">
    <citation type="submission" date="2017-09" db="EMBL/GenBank/DDBJ databases">
        <title>Depth-based differentiation of microbial function through sediment-hosted aquifers and enrichment of novel symbionts in the deep terrestrial subsurface.</title>
        <authorList>
            <person name="Probst A.J."/>
            <person name="Ladd B."/>
            <person name="Jarett J.K."/>
            <person name="Geller-Mcgrath D.E."/>
            <person name="Sieber C.M.K."/>
            <person name="Emerson J.B."/>
            <person name="Anantharaman K."/>
            <person name="Thomas B.C."/>
            <person name="Malmstrom R."/>
            <person name="Stieglmeier M."/>
            <person name="Klingl A."/>
            <person name="Woyke T."/>
            <person name="Ryan C.M."/>
            <person name="Banfield J.F."/>
        </authorList>
    </citation>
    <scope>NUCLEOTIDE SEQUENCE [LARGE SCALE GENOMIC DNA]</scope>
</reference>
<feature type="domain" description="PDZ" evidence="5">
    <location>
        <begin position="335"/>
        <end position="417"/>
    </location>
</feature>
<proteinExistence type="inferred from homology"/>
<evidence type="ECO:0000256" key="2">
    <source>
        <dbReference type="ARBA" id="ARBA00022670"/>
    </source>
</evidence>
<keyword evidence="4" id="KW-0812">Transmembrane</keyword>
<organism evidence="6 7">
    <name type="scientific">Candidatus Kerfeldbacteria bacterium CG08_land_8_20_14_0_20_42_7</name>
    <dbReference type="NCBI Taxonomy" id="2014245"/>
    <lineage>
        <taxon>Bacteria</taxon>
        <taxon>Candidatus Kerfeldiibacteriota</taxon>
    </lineage>
</organism>
<dbReference type="Gene3D" id="2.30.42.10">
    <property type="match status" value="1"/>
</dbReference>
<feature type="transmembrane region" description="Helical" evidence="4">
    <location>
        <begin position="34"/>
        <end position="57"/>
    </location>
</feature>
<dbReference type="InterPro" id="IPR043504">
    <property type="entry name" value="Peptidase_S1_PA_chymotrypsin"/>
</dbReference>
<dbReference type="Proteomes" id="UP000228711">
    <property type="component" value="Unassembled WGS sequence"/>
</dbReference>
<evidence type="ECO:0000313" key="7">
    <source>
        <dbReference type="Proteomes" id="UP000228711"/>
    </source>
</evidence>
<dbReference type="GO" id="GO:0004252">
    <property type="term" value="F:serine-type endopeptidase activity"/>
    <property type="evidence" value="ECO:0007669"/>
    <property type="project" value="InterPro"/>
</dbReference>
<dbReference type="AlphaFoldDB" id="A0A2H0YT28"/>
<evidence type="ECO:0000256" key="3">
    <source>
        <dbReference type="ARBA" id="ARBA00022801"/>
    </source>
</evidence>
<dbReference type="PANTHER" id="PTHR43343">
    <property type="entry name" value="PEPTIDASE S12"/>
    <property type="match status" value="1"/>
</dbReference>
<keyword evidence="4" id="KW-0472">Membrane</keyword>
<evidence type="ECO:0000256" key="1">
    <source>
        <dbReference type="ARBA" id="ARBA00010541"/>
    </source>
</evidence>
<dbReference type="InterPro" id="IPR001940">
    <property type="entry name" value="Peptidase_S1C"/>
</dbReference>
<comment type="similarity">
    <text evidence="1">Belongs to the peptidase S1C family.</text>
</comment>
<protein>
    <recommendedName>
        <fullName evidence="5">PDZ domain-containing protein</fullName>
    </recommendedName>
</protein>
<dbReference type="InterPro" id="IPR001478">
    <property type="entry name" value="PDZ"/>
</dbReference>
<dbReference type="EMBL" id="PEXV01000073">
    <property type="protein sequence ID" value="PIS41610.1"/>
    <property type="molecule type" value="Genomic_DNA"/>
</dbReference>
<evidence type="ECO:0000313" key="6">
    <source>
        <dbReference type="EMBL" id="PIS41610.1"/>
    </source>
</evidence>
<dbReference type="SUPFAM" id="SSF50494">
    <property type="entry name" value="Trypsin-like serine proteases"/>
    <property type="match status" value="1"/>
</dbReference>
<dbReference type="SUPFAM" id="SSF50156">
    <property type="entry name" value="PDZ domain-like"/>
    <property type="match status" value="1"/>
</dbReference>
<keyword evidence="3" id="KW-0378">Hydrolase</keyword>
<dbReference type="PRINTS" id="PR00834">
    <property type="entry name" value="PROTEASES2C"/>
</dbReference>
<dbReference type="PROSITE" id="PS50106">
    <property type="entry name" value="PDZ"/>
    <property type="match status" value="1"/>
</dbReference>
<dbReference type="Pfam" id="PF13180">
    <property type="entry name" value="PDZ_2"/>
    <property type="match status" value="1"/>
</dbReference>
<dbReference type="InterPro" id="IPR051201">
    <property type="entry name" value="Chloro_Bact_Ser_Proteases"/>
</dbReference>
<dbReference type="GO" id="GO:0006508">
    <property type="term" value="P:proteolysis"/>
    <property type="evidence" value="ECO:0007669"/>
    <property type="project" value="UniProtKB-KW"/>
</dbReference>
<gene>
    <name evidence="6" type="ORF">COT25_02185</name>
</gene>
<keyword evidence="2" id="KW-0645">Protease</keyword>
<dbReference type="SMART" id="SM00228">
    <property type="entry name" value="PDZ"/>
    <property type="match status" value="1"/>
</dbReference>
<evidence type="ECO:0000259" key="5">
    <source>
        <dbReference type="PROSITE" id="PS50106"/>
    </source>
</evidence>
<dbReference type="InterPro" id="IPR036034">
    <property type="entry name" value="PDZ_sf"/>
</dbReference>
<sequence>MPIPTKQFTNSPILGDEKQITPKKRSPHMVTVPLGRLMTMVVIISVLVGGISGALFASNGAFDNLTNSLKNTFAVQQSAQQVNTKTVSVQEESQTINVVKDANESVVSIIVTKDLSKFYNSTGTNPFNDFFFPSNITPPSGKQEIGGGSGFIIGEDGFIVTNKHVVSDPEAEYTVLLNNHESYPAKVIATDPLNDLAFVKIEAPAKLTTLQLGDSSVLQIGESVIAIGNALGEYRNTVTKGIVSGLSRTVTAGDGQGAQEILDNVIQTDAAINPGNSGGPLLNLDGQVIGINTAISEQGQLIGFAIPVNEIKQAVESVQKTGRVVRPMLGVRYLTVTADVAKQNDLSVEYGALVVKGSSAKEPAVVPDSAADRAGIKEGDIILQINDQKIEGDTTLSRLIQNFSPGDEVTIKLLRDDNEQDITVKLDELPTS</sequence>
<dbReference type="InterPro" id="IPR009003">
    <property type="entry name" value="Peptidase_S1_PA"/>
</dbReference>
<dbReference type="Pfam" id="PF13365">
    <property type="entry name" value="Trypsin_2"/>
    <property type="match status" value="1"/>
</dbReference>
<comment type="caution">
    <text evidence="6">The sequence shown here is derived from an EMBL/GenBank/DDBJ whole genome shotgun (WGS) entry which is preliminary data.</text>
</comment>
<name>A0A2H0YT28_9BACT</name>
<evidence type="ECO:0000256" key="4">
    <source>
        <dbReference type="SAM" id="Phobius"/>
    </source>
</evidence>
<dbReference type="Gene3D" id="2.40.10.10">
    <property type="entry name" value="Trypsin-like serine proteases"/>
    <property type="match status" value="2"/>
</dbReference>
<accession>A0A2H0YT28</accession>
<dbReference type="PANTHER" id="PTHR43343:SF3">
    <property type="entry name" value="PROTEASE DO-LIKE 8, CHLOROPLASTIC"/>
    <property type="match status" value="1"/>
</dbReference>
<keyword evidence="4" id="KW-1133">Transmembrane helix</keyword>